<feature type="region of interest" description="Disordered" evidence="1">
    <location>
        <begin position="271"/>
        <end position="340"/>
    </location>
</feature>
<sequence length="710" mass="77633">MAELHEALSCLGPVSWEDVPVSSAEQLRGYTQEIFTKAKLIIETVPEQESSDDDNDGDNDKNNNNNSNAPSKLPNVARLSESQFESLQKEWGKTLKMNNAKENPLNIPIYKLSGKDGNGAWFARRSVHKGLPFARWKAKMQVEIEETLKGRQEEKRQGRTPENSVRGIGADAKLENVEILKNGDGGAQNRGFIDVYKLSAQFPGPTTARDFVAMIMTTDSMPGEEEEKGDNSSPSSFLVVSKPCIHPEAPPNDNYVRGQYESVELIRELPIKTSSQKENEVSGATTDPDSRVDSQQPVSGSSRSTGSDSSTNGSNNPNPVEWIMVTRSDPGGSVPRWMVERGTPKSITGDAVKFLNWASQPDVSDKKDTADIGEMTKDAETQQPQINIDSNERASGPGSGIEGTSVADQQPDAIGTGNEGVNQLDQAVTDSRDTGIANNQATNGLWNCVTSMVNDGLETYAPQAVFNYMPNHENGKNAEPTHEEEDDDASVTSNESFTSAESKFPASILDQPVNEHPGSISGSSRAIIEAAVETTTTKNPQGKPSSKEKELAKLETRKREVETQIASIRAEIKALGGTSTRDTGTSDNESGHTSTSANSAIIDKASATPQDILRDQKRIAKLSQTEAKVNSQLRKIEAQQLKLVRKIEAHQTKATEREEKARSKSEVESLRKEVQSLKEEVRELRGEREKWLDIIGRLQKENLKLAETNS</sequence>
<feature type="region of interest" description="Disordered" evidence="1">
    <location>
        <begin position="468"/>
        <end position="521"/>
    </location>
</feature>
<feature type="compositionally biased region" description="Polar residues" evidence="1">
    <location>
        <begin position="490"/>
        <end position="501"/>
    </location>
</feature>
<dbReference type="SUPFAM" id="SSF55961">
    <property type="entry name" value="Bet v1-like"/>
    <property type="match status" value="1"/>
</dbReference>
<dbReference type="AlphaFoldDB" id="A0A0U1LSN9"/>
<dbReference type="Gene3D" id="3.30.530.20">
    <property type="match status" value="1"/>
</dbReference>
<dbReference type="InterPro" id="IPR024500">
    <property type="entry name" value="DUF3074"/>
</dbReference>
<name>A0A0U1LSN9_TALIS</name>
<dbReference type="EMBL" id="CVMT01000002">
    <property type="protein sequence ID" value="CRG85795.1"/>
    <property type="molecule type" value="Genomic_DNA"/>
</dbReference>
<dbReference type="Pfam" id="PF11274">
    <property type="entry name" value="DUF3074"/>
    <property type="match status" value="1"/>
</dbReference>
<reference evidence="3 4" key="1">
    <citation type="submission" date="2015-04" db="EMBL/GenBank/DDBJ databases">
        <authorList>
            <person name="Syromyatnikov M.Y."/>
            <person name="Popov V.N."/>
        </authorList>
    </citation>
    <scope>NUCLEOTIDE SEQUENCE [LARGE SCALE GENOMIC DNA]</scope>
    <source>
        <strain evidence="3">WF-38-12</strain>
    </source>
</reference>
<accession>A0A0U1LSN9</accession>
<feature type="region of interest" description="Disordered" evidence="1">
    <location>
        <begin position="221"/>
        <end position="255"/>
    </location>
</feature>
<feature type="region of interest" description="Disordered" evidence="1">
    <location>
        <begin position="534"/>
        <end position="560"/>
    </location>
</feature>
<evidence type="ECO:0000313" key="3">
    <source>
        <dbReference type="EMBL" id="CRG85795.1"/>
    </source>
</evidence>
<evidence type="ECO:0000259" key="2">
    <source>
        <dbReference type="Pfam" id="PF11274"/>
    </source>
</evidence>
<dbReference type="OrthoDB" id="5403181at2759"/>
<dbReference type="PANTHER" id="PTHR19308:SF14">
    <property type="entry name" value="START DOMAIN-CONTAINING PROTEIN"/>
    <property type="match status" value="1"/>
</dbReference>
<keyword evidence="4" id="KW-1185">Reference proteome</keyword>
<feature type="compositionally biased region" description="Polar residues" evidence="1">
    <location>
        <begin position="281"/>
        <end position="298"/>
    </location>
</feature>
<dbReference type="InterPro" id="IPR023393">
    <property type="entry name" value="START-like_dom_sf"/>
</dbReference>
<feature type="compositionally biased region" description="Basic and acidic residues" evidence="1">
    <location>
        <begin position="545"/>
        <end position="560"/>
    </location>
</feature>
<feature type="compositionally biased region" description="Low complexity" evidence="1">
    <location>
        <begin position="299"/>
        <end position="316"/>
    </location>
</feature>
<evidence type="ECO:0000256" key="1">
    <source>
        <dbReference type="SAM" id="MobiDB-lite"/>
    </source>
</evidence>
<dbReference type="Proteomes" id="UP000054383">
    <property type="component" value="Unassembled WGS sequence"/>
</dbReference>
<dbReference type="PANTHER" id="PTHR19308">
    <property type="entry name" value="PHOSPHATIDYLCHOLINE TRANSFER PROTEIN"/>
    <property type="match status" value="1"/>
</dbReference>
<feature type="compositionally biased region" description="Basic and acidic residues" evidence="1">
    <location>
        <begin position="271"/>
        <end position="280"/>
    </location>
</feature>
<feature type="compositionally biased region" description="Low complexity" evidence="1">
    <location>
        <begin position="576"/>
        <end position="587"/>
    </location>
</feature>
<dbReference type="STRING" id="28573.A0A0U1LSN9"/>
<protein>
    <recommendedName>
        <fullName evidence="2">DUF3074 domain-containing protein</fullName>
    </recommendedName>
</protein>
<feature type="domain" description="DUF3074" evidence="2">
    <location>
        <begin position="121"/>
        <end position="358"/>
    </location>
</feature>
<dbReference type="OMA" id="MNPVEWI"/>
<gene>
    <name evidence="3" type="ORF">PISL3812_02808</name>
</gene>
<evidence type="ECO:0000313" key="4">
    <source>
        <dbReference type="Proteomes" id="UP000054383"/>
    </source>
</evidence>
<dbReference type="InterPro" id="IPR051213">
    <property type="entry name" value="START_lipid_transfer"/>
</dbReference>
<feature type="region of interest" description="Disordered" evidence="1">
    <location>
        <begin position="380"/>
        <end position="420"/>
    </location>
</feature>
<proteinExistence type="predicted"/>
<organism evidence="3 4">
    <name type="scientific">Talaromyces islandicus</name>
    <name type="common">Penicillium islandicum</name>
    <dbReference type="NCBI Taxonomy" id="28573"/>
    <lineage>
        <taxon>Eukaryota</taxon>
        <taxon>Fungi</taxon>
        <taxon>Dikarya</taxon>
        <taxon>Ascomycota</taxon>
        <taxon>Pezizomycotina</taxon>
        <taxon>Eurotiomycetes</taxon>
        <taxon>Eurotiomycetidae</taxon>
        <taxon>Eurotiales</taxon>
        <taxon>Trichocomaceae</taxon>
        <taxon>Talaromyces</taxon>
        <taxon>Talaromyces sect. Islandici</taxon>
    </lineage>
</organism>
<feature type="region of interest" description="Disordered" evidence="1">
    <location>
        <begin position="572"/>
        <end position="609"/>
    </location>
</feature>
<feature type="region of interest" description="Disordered" evidence="1">
    <location>
        <begin position="649"/>
        <end position="672"/>
    </location>
</feature>
<feature type="region of interest" description="Disordered" evidence="1">
    <location>
        <begin position="45"/>
        <end position="76"/>
    </location>
</feature>